<dbReference type="EMBL" id="CATQJA010001264">
    <property type="protein sequence ID" value="CAJ0566520.1"/>
    <property type="molecule type" value="Genomic_DNA"/>
</dbReference>
<dbReference type="Proteomes" id="UP001177023">
    <property type="component" value="Unassembled WGS sequence"/>
</dbReference>
<feature type="non-terminal residue" evidence="1">
    <location>
        <position position="83"/>
    </location>
</feature>
<sequence>MAPEVVHGLTLSVDDVYKCDIYGAGWVVFDMVTRNPVSRAMEAVFQDRLHLNTLKKLVAGTTWCGRRVEAMRSNGKGVRKISR</sequence>
<dbReference type="InterPro" id="IPR011009">
    <property type="entry name" value="Kinase-like_dom_sf"/>
</dbReference>
<evidence type="ECO:0000313" key="2">
    <source>
        <dbReference type="Proteomes" id="UP001177023"/>
    </source>
</evidence>
<reference evidence="1" key="1">
    <citation type="submission" date="2023-06" db="EMBL/GenBank/DDBJ databases">
        <authorList>
            <person name="Delattre M."/>
        </authorList>
    </citation>
    <scope>NUCLEOTIDE SEQUENCE</scope>
    <source>
        <strain evidence="1">AF72</strain>
    </source>
</reference>
<evidence type="ECO:0000313" key="1">
    <source>
        <dbReference type="EMBL" id="CAJ0566520.1"/>
    </source>
</evidence>
<keyword evidence="2" id="KW-1185">Reference proteome</keyword>
<name>A0AA36CDT0_9BILA</name>
<accession>A0AA36CDT0</accession>
<comment type="caution">
    <text evidence="1">The sequence shown here is derived from an EMBL/GenBank/DDBJ whole genome shotgun (WGS) entry which is preliminary data.</text>
</comment>
<organism evidence="1 2">
    <name type="scientific">Mesorhabditis spiculigera</name>
    <dbReference type="NCBI Taxonomy" id="96644"/>
    <lineage>
        <taxon>Eukaryota</taxon>
        <taxon>Metazoa</taxon>
        <taxon>Ecdysozoa</taxon>
        <taxon>Nematoda</taxon>
        <taxon>Chromadorea</taxon>
        <taxon>Rhabditida</taxon>
        <taxon>Rhabditina</taxon>
        <taxon>Rhabditomorpha</taxon>
        <taxon>Rhabditoidea</taxon>
        <taxon>Rhabditidae</taxon>
        <taxon>Mesorhabditinae</taxon>
        <taxon>Mesorhabditis</taxon>
    </lineage>
</organism>
<protein>
    <submittedName>
        <fullName evidence="1">Uncharacterized protein</fullName>
    </submittedName>
</protein>
<dbReference type="SUPFAM" id="SSF56112">
    <property type="entry name" value="Protein kinase-like (PK-like)"/>
    <property type="match status" value="1"/>
</dbReference>
<proteinExistence type="predicted"/>
<gene>
    <name evidence="1" type="ORF">MSPICULIGERA_LOCUS5119</name>
</gene>
<dbReference type="AlphaFoldDB" id="A0AA36CDT0"/>